<evidence type="ECO:0000313" key="2">
    <source>
        <dbReference type="Proteomes" id="UP000015104"/>
    </source>
</evidence>
<dbReference type="EnsemblMetazoa" id="tetur04g04000.1">
    <property type="protein sequence ID" value="tetur04g04000.1"/>
    <property type="gene ID" value="tetur04g04000"/>
</dbReference>
<dbReference type="AlphaFoldDB" id="T1K275"/>
<keyword evidence="2" id="KW-1185">Reference proteome</keyword>
<dbReference type="HOGENOM" id="CLU_3385337_0_0_1"/>
<sequence>MSSLSLGKSNLDQIWFPYLAIKSYQTLQQNLIY</sequence>
<name>T1K275_TETUR</name>
<dbReference type="Proteomes" id="UP000015104">
    <property type="component" value="Unassembled WGS sequence"/>
</dbReference>
<evidence type="ECO:0000313" key="1">
    <source>
        <dbReference type="EnsemblMetazoa" id="tetur04g04000.1"/>
    </source>
</evidence>
<dbReference type="EMBL" id="CAEY01001359">
    <property type="status" value="NOT_ANNOTATED_CDS"/>
    <property type="molecule type" value="Genomic_DNA"/>
</dbReference>
<proteinExistence type="predicted"/>
<reference evidence="2" key="1">
    <citation type="submission" date="2011-08" db="EMBL/GenBank/DDBJ databases">
        <authorList>
            <person name="Rombauts S."/>
        </authorList>
    </citation>
    <scope>NUCLEOTIDE SEQUENCE</scope>
    <source>
        <strain evidence="2">London</strain>
    </source>
</reference>
<organism evidence="1 2">
    <name type="scientific">Tetranychus urticae</name>
    <name type="common">Two-spotted spider mite</name>
    <dbReference type="NCBI Taxonomy" id="32264"/>
    <lineage>
        <taxon>Eukaryota</taxon>
        <taxon>Metazoa</taxon>
        <taxon>Ecdysozoa</taxon>
        <taxon>Arthropoda</taxon>
        <taxon>Chelicerata</taxon>
        <taxon>Arachnida</taxon>
        <taxon>Acari</taxon>
        <taxon>Acariformes</taxon>
        <taxon>Trombidiformes</taxon>
        <taxon>Prostigmata</taxon>
        <taxon>Eleutherengona</taxon>
        <taxon>Raphignathae</taxon>
        <taxon>Tetranychoidea</taxon>
        <taxon>Tetranychidae</taxon>
        <taxon>Tetranychus</taxon>
    </lineage>
</organism>
<reference evidence="1" key="2">
    <citation type="submission" date="2015-06" db="UniProtKB">
        <authorList>
            <consortium name="EnsemblMetazoa"/>
        </authorList>
    </citation>
    <scope>IDENTIFICATION</scope>
</reference>
<protein>
    <submittedName>
        <fullName evidence="1">Uncharacterized protein</fullName>
    </submittedName>
</protein>
<accession>T1K275</accession>